<accession>D0LJP4</accession>
<reference evidence="3 4" key="1">
    <citation type="journal article" date="2010" name="Stand. Genomic Sci.">
        <title>Complete genome sequence of Haliangium ochraceum type strain (SMP-2).</title>
        <authorList>
            <consortium name="US DOE Joint Genome Institute (JGI-PGF)"/>
            <person name="Ivanova N."/>
            <person name="Daum C."/>
            <person name="Lang E."/>
            <person name="Abt B."/>
            <person name="Kopitz M."/>
            <person name="Saunders E."/>
            <person name="Lapidus A."/>
            <person name="Lucas S."/>
            <person name="Glavina Del Rio T."/>
            <person name="Nolan M."/>
            <person name="Tice H."/>
            <person name="Copeland A."/>
            <person name="Cheng J.F."/>
            <person name="Chen F."/>
            <person name="Bruce D."/>
            <person name="Goodwin L."/>
            <person name="Pitluck S."/>
            <person name="Mavromatis K."/>
            <person name="Pati A."/>
            <person name="Mikhailova N."/>
            <person name="Chen A."/>
            <person name="Palaniappan K."/>
            <person name="Land M."/>
            <person name="Hauser L."/>
            <person name="Chang Y.J."/>
            <person name="Jeffries C.D."/>
            <person name="Detter J.C."/>
            <person name="Brettin T."/>
            <person name="Rohde M."/>
            <person name="Goker M."/>
            <person name="Bristow J."/>
            <person name="Markowitz V."/>
            <person name="Eisen J.A."/>
            <person name="Hugenholtz P."/>
            <person name="Kyrpides N.C."/>
            <person name="Klenk H.P."/>
        </authorList>
    </citation>
    <scope>NUCLEOTIDE SEQUENCE [LARGE SCALE GENOMIC DNA]</scope>
    <source>
        <strain evidence="4">DSM 14365 / CIP 107738 / JCM 11303 / AJ 13395 / SMP-2</strain>
    </source>
</reference>
<dbReference type="AlphaFoldDB" id="D0LJP4"/>
<proteinExistence type="predicted"/>
<feature type="domain" description="AB hydrolase-1" evidence="2">
    <location>
        <begin position="80"/>
        <end position="209"/>
    </location>
</feature>
<evidence type="ECO:0000313" key="4">
    <source>
        <dbReference type="Proteomes" id="UP000001880"/>
    </source>
</evidence>
<dbReference type="Pfam" id="PF00561">
    <property type="entry name" value="Abhydrolase_1"/>
    <property type="match status" value="1"/>
</dbReference>
<dbReference type="EMBL" id="CP001804">
    <property type="protein sequence ID" value="ACY16618.1"/>
    <property type="molecule type" value="Genomic_DNA"/>
</dbReference>
<dbReference type="InterPro" id="IPR029058">
    <property type="entry name" value="AB_hydrolase_fold"/>
</dbReference>
<dbReference type="Proteomes" id="UP000001880">
    <property type="component" value="Chromosome"/>
</dbReference>
<dbReference type="Gene3D" id="3.40.50.1820">
    <property type="entry name" value="alpha/beta hydrolase"/>
    <property type="match status" value="1"/>
</dbReference>
<dbReference type="KEGG" id="hoh:Hoch_4120"/>
<name>D0LJP4_HALO1</name>
<dbReference type="eggNOG" id="COG1075">
    <property type="taxonomic scope" value="Bacteria"/>
</dbReference>
<organism evidence="3 4">
    <name type="scientific">Haliangium ochraceum (strain DSM 14365 / JCM 11303 / SMP-2)</name>
    <dbReference type="NCBI Taxonomy" id="502025"/>
    <lineage>
        <taxon>Bacteria</taxon>
        <taxon>Pseudomonadati</taxon>
        <taxon>Myxococcota</taxon>
        <taxon>Polyangia</taxon>
        <taxon>Haliangiales</taxon>
        <taxon>Kofleriaceae</taxon>
        <taxon>Haliangium</taxon>
    </lineage>
</organism>
<evidence type="ECO:0000259" key="2">
    <source>
        <dbReference type="Pfam" id="PF00561"/>
    </source>
</evidence>
<gene>
    <name evidence="3" type="ordered locus">Hoch_4120</name>
</gene>
<evidence type="ECO:0000313" key="3">
    <source>
        <dbReference type="EMBL" id="ACY16618.1"/>
    </source>
</evidence>
<dbReference type="HOGENOM" id="CLU_775609_0_0_7"/>
<dbReference type="PANTHER" id="PTHR11440">
    <property type="entry name" value="LECITHIN-CHOLESTEROL ACYLTRANSFERASE-RELATED"/>
    <property type="match status" value="1"/>
</dbReference>
<dbReference type="STRING" id="502025.Hoch_4120"/>
<dbReference type="InterPro" id="IPR000073">
    <property type="entry name" value="AB_hydrolase_1"/>
</dbReference>
<dbReference type="ESTHER" id="halo1-d0ljp4">
    <property type="family name" value="PGAP1"/>
</dbReference>
<dbReference type="SUPFAM" id="SSF53474">
    <property type="entry name" value="alpha/beta-Hydrolases"/>
    <property type="match status" value="1"/>
</dbReference>
<protein>
    <recommendedName>
        <fullName evidence="2">AB hydrolase-1 domain-containing protein</fullName>
    </recommendedName>
</protein>
<evidence type="ECO:0000256" key="1">
    <source>
        <dbReference type="SAM" id="MobiDB-lite"/>
    </source>
</evidence>
<sequence length="357" mass="37930">MPAMVVAPIMSGLSFALLLLVTTALVALVVWAATRSASALPPRDGDESAAHPAAEARGGRDQAAREARAQAVHAAAPPYPIVLVHGFLGWAEIQVFGRRYRYFRGIADVIEDTGAPLHVVTLPPLGSIARRAEVLVEAVRALDAERVHLIAHSMGGLDARYAIARLGLSDKVASLVTIGTPHRGTPLARFGDLRVVSLLRRALARAGFPDDASVDLTPERMAEFNAEVRDQPGVYYASVIGCARLRSTNPALWAGWALMARAGTSDGIVPVSSQRWGEVIAEVFASHWAQIGWSMMFDARALYRQLASRLRARELAEAPLASEGARAADVVSAGATNRRQPARLAAGDEGAHASPPG</sequence>
<keyword evidence="4" id="KW-1185">Reference proteome</keyword>
<feature type="region of interest" description="Disordered" evidence="1">
    <location>
        <begin position="323"/>
        <end position="357"/>
    </location>
</feature>
<feature type="region of interest" description="Disordered" evidence="1">
    <location>
        <begin position="39"/>
        <end position="62"/>
    </location>
</feature>